<keyword evidence="3" id="KW-1185">Reference proteome</keyword>
<dbReference type="Gene3D" id="3.40.50.150">
    <property type="entry name" value="Vaccinia Virus protein VP39"/>
    <property type="match status" value="1"/>
</dbReference>
<dbReference type="KEGG" id="ffu:CLAFUR5_06145"/>
<feature type="region of interest" description="Disordered" evidence="1">
    <location>
        <begin position="1"/>
        <end position="20"/>
    </location>
</feature>
<dbReference type="GeneID" id="71986023"/>
<dbReference type="AlphaFoldDB" id="A0A9Q8LJ50"/>
<reference evidence="2" key="1">
    <citation type="submission" date="2021-12" db="EMBL/GenBank/DDBJ databases">
        <authorList>
            <person name="Zaccaron A."/>
            <person name="Stergiopoulos I."/>
        </authorList>
    </citation>
    <scope>NUCLEOTIDE SEQUENCE</scope>
    <source>
        <strain evidence="2">Race5_Kim</strain>
    </source>
</reference>
<name>A0A9Q8LJ50_PASFU</name>
<dbReference type="SUPFAM" id="SSF53335">
    <property type="entry name" value="S-adenosyl-L-methionine-dependent methyltransferases"/>
    <property type="match status" value="1"/>
</dbReference>
<dbReference type="EMBL" id="CP090167">
    <property type="protein sequence ID" value="UJO18340.1"/>
    <property type="molecule type" value="Genomic_DNA"/>
</dbReference>
<dbReference type="CDD" id="cd02440">
    <property type="entry name" value="AdoMet_MTases"/>
    <property type="match status" value="1"/>
</dbReference>
<dbReference type="InterPro" id="IPR029063">
    <property type="entry name" value="SAM-dependent_MTases_sf"/>
</dbReference>
<evidence type="ECO:0008006" key="4">
    <source>
        <dbReference type="Google" id="ProtNLM"/>
    </source>
</evidence>
<reference evidence="2" key="2">
    <citation type="journal article" date="2022" name="Microb. Genom.">
        <title>A chromosome-scale genome assembly of the tomato pathogen Cladosporium fulvum reveals a compartmentalized genome architecture and the presence of a dispensable chromosome.</title>
        <authorList>
            <person name="Zaccaron A.Z."/>
            <person name="Chen L.H."/>
            <person name="Samaras A."/>
            <person name="Stergiopoulos I."/>
        </authorList>
    </citation>
    <scope>NUCLEOTIDE SEQUENCE</scope>
    <source>
        <strain evidence="2">Race5_Kim</strain>
    </source>
</reference>
<sequence>MATTTTQEAPQHRQRTYHDRDDAAYVLPNDAAEHARLEIQAIHLSNIMNGQPIHAPLSLTTSNLRILDVGCGTVFGLDLTPVPQLRDRPPNVKFLQGNVLEDSPHKWVDRAGDAPLPNSQGLFDLIFSRLLPKYIHTEYSLLKPGGYVEIQDVDFRWYDSSGADISKSWAWWQRVRAAGIAIALDWDCGKKAAQRLKDAGFVDVEVKTYRWPFGGQWEEEQAWGDIGEYVAAEVGNLNYHMVGRLMGKVGAGEDEIRGLQEEAVEHLKAEEGKHWVY</sequence>
<organism evidence="2 3">
    <name type="scientific">Passalora fulva</name>
    <name type="common">Tomato leaf mold</name>
    <name type="synonym">Cladosporium fulvum</name>
    <dbReference type="NCBI Taxonomy" id="5499"/>
    <lineage>
        <taxon>Eukaryota</taxon>
        <taxon>Fungi</taxon>
        <taxon>Dikarya</taxon>
        <taxon>Ascomycota</taxon>
        <taxon>Pezizomycotina</taxon>
        <taxon>Dothideomycetes</taxon>
        <taxon>Dothideomycetidae</taxon>
        <taxon>Mycosphaerellales</taxon>
        <taxon>Mycosphaerellaceae</taxon>
        <taxon>Fulvia</taxon>
    </lineage>
</organism>
<proteinExistence type="predicted"/>
<evidence type="ECO:0000313" key="3">
    <source>
        <dbReference type="Proteomes" id="UP000756132"/>
    </source>
</evidence>
<dbReference type="Proteomes" id="UP000756132">
    <property type="component" value="Chromosome 5"/>
</dbReference>
<evidence type="ECO:0000313" key="2">
    <source>
        <dbReference type="EMBL" id="UJO18340.1"/>
    </source>
</evidence>
<dbReference type="RefSeq" id="XP_047762706.1">
    <property type="nucleotide sequence ID" value="XM_047905293.1"/>
</dbReference>
<protein>
    <recommendedName>
        <fullName evidence="4">S-adenosyl-L-methionine-dependent methyltransferase</fullName>
    </recommendedName>
</protein>
<dbReference type="OrthoDB" id="10017101at2759"/>
<gene>
    <name evidence="2" type="ORF">CLAFUR5_06145</name>
</gene>
<evidence type="ECO:0000256" key="1">
    <source>
        <dbReference type="SAM" id="MobiDB-lite"/>
    </source>
</evidence>
<accession>A0A9Q8LJ50</accession>